<name>A0A0R0DXC2_9GAMM</name>
<evidence type="ECO:0000313" key="2">
    <source>
        <dbReference type="Proteomes" id="UP000061010"/>
    </source>
</evidence>
<dbReference type="Proteomes" id="UP000061010">
    <property type="component" value="Chromosome"/>
</dbReference>
<keyword evidence="2" id="KW-1185">Reference proteome</keyword>
<accession>A0A0R0DXC2</accession>
<gene>
    <name evidence="1" type="ORF">AOT14_28920</name>
</gene>
<dbReference type="EMBL" id="CP012900">
    <property type="protein sequence ID" value="ALJ29245.1"/>
    <property type="molecule type" value="Genomic_DNA"/>
</dbReference>
<dbReference type="KEGG" id="sacz:AOT14_28920"/>
<reference evidence="1 2" key="1">
    <citation type="journal article" date="2015" name="Genome Announc.">
        <title>Complete Genome Sequencing of Stenotrophomonas acidaminiphila ZAC14D2_NAIMI4_2, a Multidrug-Resistant Strain Isolated from Sediments of a Polluted River in Mexico, Uncovers New Antibiotic Resistance Genes and a Novel Class-II Lasso Peptide Biosynthesis Gene Cluster.</title>
        <authorList>
            <person name="Vinuesa P."/>
            <person name="Ochoa-Sanchez L.E."/>
        </authorList>
    </citation>
    <scope>NUCLEOTIDE SEQUENCE [LARGE SCALE GENOMIC DNA]</scope>
    <source>
        <strain evidence="1 2">ZAC14D2_NAIMI4_2</strain>
    </source>
</reference>
<protein>
    <submittedName>
        <fullName evidence="1">Uncharacterized protein</fullName>
    </submittedName>
</protein>
<proteinExistence type="predicted"/>
<dbReference type="RefSeq" id="WP_054667458.1">
    <property type="nucleotide sequence ID" value="NZ_CP043570.1"/>
</dbReference>
<dbReference type="OrthoDB" id="6039268at2"/>
<evidence type="ECO:0000313" key="1">
    <source>
        <dbReference type="EMBL" id="ALJ29245.1"/>
    </source>
</evidence>
<organism evidence="1 2">
    <name type="scientific">Stenotrophomonas acidaminiphila</name>
    <dbReference type="NCBI Taxonomy" id="128780"/>
    <lineage>
        <taxon>Bacteria</taxon>
        <taxon>Pseudomonadati</taxon>
        <taxon>Pseudomonadota</taxon>
        <taxon>Gammaproteobacteria</taxon>
        <taxon>Lysobacterales</taxon>
        <taxon>Lysobacteraceae</taxon>
        <taxon>Stenotrophomonas</taxon>
    </lineage>
</organism>
<dbReference type="AlphaFoldDB" id="A0A0R0DXC2"/>
<dbReference type="PATRIC" id="fig|128780.6.peg.2924"/>
<sequence>MKIKFIAAFALVVWLAVTGWLATMVVVKPAVLQLGNDADETAAMVELRGAIAHNQKMQAQVERLRRSAPIGDGQPLLALPLATPPASEGGPSSALAGGAETAVAHAVSLVLITNGRPSAVIDGQRVQRGSRLASGARVDAIGPDWVRIRNAAGELATLPVPSPYGNGTGERR</sequence>